<dbReference type="RefSeq" id="WP_215793218.1">
    <property type="nucleotide sequence ID" value="NZ_JAHKKG010000013.1"/>
</dbReference>
<name>A0ABS5YZV2_9ACTN</name>
<dbReference type="EMBL" id="JAHKKG010000013">
    <property type="protein sequence ID" value="MBU2668977.1"/>
    <property type="molecule type" value="Genomic_DNA"/>
</dbReference>
<keyword evidence="1" id="KW-0812">Transmembrane</keyword>
<keyword evidence="1" id="KW-0472">Membrane</keyword>
<feature type="transmembrane region" description="Helical" evidence="1">
    <location>
        <begin position="43"/>
        <end position="63"/>
    </location>
</feature>
<keyword evidence="3" id="KW-1185">Reference proteome</keyword>
<comment type="caution">
    <text evidence="2">The sequence shown here is derived from an EMBL/GenBank/DDBJ whole genome shotgun (WGS) entry which is preliminary data.</text>
</comment>
<evidence type="ECO:0000313" key="2">
    <source>
        <dbReference type="EMBL" id="MBU2668977.1"/>
    </source>
</evidence>
<protein>
    <submittedName>
        <fullName evidence="2">Uncharacterized protein</fullName>
    </submittedName>
</protein>
<reference evidence="2 3" key="1">
    <citation type="submission" date="2021-06" db="EMBL/GenBank/DDBJ databases">
        <title>Actinoplanes lichenicola sp. nov., and Actinoplanes ovalisporus sp. nov., isolated from lichen in Thailand.</title>
        <authorList>
            <person name="Saeng-In P."/>
            <person name="Kanchanasin P."/>
            <person name="Yuki M."/>
            <person name="Kudo T."/>
            <person name="Ohkuma M."/>
            <person name="Phongsopitanun W."/>
            <person name="Tanasupawat S."/>
        </authorList>
    </citation>
    <scope>NUCLEOTIDE SEQUENCE [LARGE SCALE GENOMIC DNA]</scope>
    <source>
        <strain evidence="2 3">NBRC 110975</strain>
    </source>
</reference>
<dbReference type="Proteomes" id="UP001519654">
    <property type="component" value="Unassembled WGS sequence"/>
</dbReference>
<accession>A0ABS5YZV2</accession>
<sequence length="353" mass="37420">MSHQIPREVERAVRTAGESTTRYGWEVGEVYRRARRRRNRRRGATAIGATLAAIGLVGAGIVVRQHAQATRPLEPAVVSTPTGPAQRLLLAGANGQYLGTRPGAEPIELGALSIGEMRPDGGLVPLPVPGNGYDSVTGLSDGRVVVLGDVPRTTLTVDDPAGEAVQRDIKRPGERVTLVAANATTAYLWRPQGLAGFDLTNGLERLVMSSAMLDLPGDDPSAALDAADVVGDTLVLARTSASCRPELNDIDPPQGLRTLSLTALGCRATTGLRLSPSTGRVAVTYEKKPGDVWAAVLSTEDGRVLADRHVTTFDIKKPPVLVRVAWLDERNVRGVVVPLGPGVHQLQTFTIPT</sequence>
<keyword evidence="1" id="KW-1133">Transmembrane helix</keyword>
<proteinExistence type="predicted"/>
<evidence type="ECO:0000256" key="1">
    <source>
        <dbReference type="SAM" id="Phobius"/>
    </source>
</evidence>
<gene>
    <name evidence="2" type="ORF">KOI35_36245</name>
</gene>
<organism evidence="2 3">
    <name type="scientific">Paractinoplanes bogorensis</name>
    <dbReference type="NCBI Taxonomy" id="1610840"/>
    <lineage>
        <taxon>Bacteria</taxon>
        <taxon>Bacillati</taxon>
        <taxon>Actinomycetota</taxon>
        <taxon>Actinomycetes</taxon>
        <taxon>Micromonosporales</taxon>
        <taxon>Micromonosporaceae</taxon>
        <taxon>Paractinoplanes</taxon>
    </lineage>
</organism>
<evidence type="ECO:0000313" key="3">
    <source>
        <dbReference type="Proteomes" id="UP001519654"/>
    </source>
</evidence>